<keyword evidence="2" id="KW-1185">Reference proteome</keyword>
<dbReference type="Proteomes" id="UP001241377">
    <property type="component" value="Unassembled WGS sequence"/>
</dbReference>
<sequence>MSRASPSAGAPPIDQYRTIPTVLKRPLLRFTASTPSGEVPETVQSLLGLSSTSYSSRLAGKNILLVDPEPVGAAKVEQERRDRALARGSKRAVDVPVGIGEGEKARGKRRRKVGVMAREEGKMRGIWEVPRGKEISYNLLLPLHYMYLSYLSETLPLPPYPTTGAPIQNVSKTVPPLLPNARLPNGLGCEQFSSRLVKADFTGAIVRVKKSKNPTLVGQRGIVIQETAETFKLVTPLNVVKVIPKHNALFTLSIPAYSFSTLPHSPAGITTATPPNTATADPTAFANTLLTVPKLEIDILGSAFTFRAEDRAGRKFKPAAAGGGWGEEWVGLEALGLEGW</sequence>
<organism evidence="1 2">
    <name type="scientific">Naganishia cerealis</name>
    <dbReference type="NCBI Taxonomy" id="610337"/>
    <lineage>
        <taxon>Eukaryota</taxon>
        <taxon>Fungi</taxon>
        <taxon>Dikarya</taxon>
        <taxon>Basidiomycota</taxon>
        <taxon>Agaricomycotina</taxon>
        <taxon>Tremellomycetes</taxon>
        <taxon>Filobasidiales</taxon>
        <taxon>Filobasidiaceae</taxon>
        <taxon>Naganishia</taxon>
    </lineage>
</organism>
<gene>
    <name evidence="1" type="ORF">QFC19_006496</name>
</gene>
<name>A0ACC2VG52_9TREE</name>
<dbReference type="EMBL" id="JASBWR010000079">
    <property type="protein sequence ID" value="KAJ9098061.1"/>
    <property type="molecule type" value="Genomic_DNA"/>
</dbReference>
<reference evidence="1" key="1">
    <citation type="submission" date="2023-04" db="EMBL/GenBank/DDBJ databases">
        <title>Draft Genome sequencing of Naganishia species isolated from polar environments using Oxford Nanopore Technology.</title>
        <authorList>
            <person name="Leo P."/>
            <person name="Venkateswaran K."/>
        </authorList>
    </citation>
    <scope>NUCLEOTIDE SEQUENCE</scope>
    <source>
        <strain evidence="1">MNA-CCFEE 5261</strain>
    </source>
</reference>
<proteinExistence type="predicted"/>
<evidence type="ECO:0000313" key="2">
    <source>
        <dbReference type="Proteomes" id="UP001241377"/>
    </source>
</evidence>
<accession>A0ACC2VG52</accession>
<evidence type="ECO:0000313" key="1">
    <source>
        <dbReference type="EMBL" id="KAJ9098061.1"/>
    </source>
</evidence>
<protein>
    <submittedName>
        <fullName evidence="1">Uncharacterized protein</fullName>
    </submittedName>
</protein>
<comment type="caution">
    <text evidence="1">The sequence shown here is derived from an EMBL/GenBank/DDBJ whole genome shotgun (WGS) entry which is preliminary data.</text>
</comment>